<keyword evidence="1" id="KW-0472">Membrane</keyword>
<keyword evidence="2" id="KW-0732">Signal</keyword>
<name>A0ABS6H5B1_9PROT</name>
<feature type="transmembrane region" description="Helical" evidence="1">
    <location>
        <begin position="29"/>
        <end position="47"/>
    </location>
</feature>
<evidence type="ECO:0000313" key="3">
    <source>
        <dbReference type="EMBL" id="MBU8542696.1"/>
    </source>
</evidence>
<keyword evidence="1" id="KW-1133">Transmembrane helix</keyword>
<feature type="transmembrane region" description="Helical" evidence="1">
    <location>
        <begin position="59"/>
        <end position="86"/>
    </location>
</feature>
<accession>A0ABS6H5B1</accession>
<evidence type="ECO:0000256" key="2">
    <source>
        <dbReference type="SAM" id="SignalP"/>
    </source>
</evidence>
<evidence type="ECO:0000313" key="4">
    <source>
        <dbReference type="Proteomes" id="UP000689967"/>
    </source>
</evidence>
<feature type="chain" id="PRO_5047173188" evidence="2">
    <location>
        <begin position="20"/>
        <end position="478"/>
    </location>
</feature>
<protein>
    <submittedName>
        <fullName evidence="3">Uncharacterized protein</fullName>
    </submittedName>
</protein>
<dbReference type="Proteomes" id="UP000689967">
    <property type="component" value="Unassembled WGS sequence"/>
</dbReference>
<sequence length="478" mass="50321">MRPLAALLLALPVLGVAVAADLAQPVAPAAGLLTLALALLLGLGLPLRRVVPRLAQAAALLLPVFALLALAEAAVAGPRGLLALWLPSVTPWQDRHLGTMPDPPWEAARLRLALSQPWPQPRPYPASADEFLFNALLRDGRGDRAGAAADLAEALRRAAEPRPDALLLHGALMRWPQSRPVLEAAALPPGTAARLAALRAPDLSALLPEDPLAQAAQAHALIAATLPQGPTIATAARIVPVLAEFADPDRFATFAATFLDPRRAEALRQGVATLDWVGEMAARRLSVNTLAPPPGAPGQPLLIPIIVPEPARAVQLWDGTDWAEVPQAPGDPAPTLRQPRPFRPNTLRLRYLDRDGQASAEVVAQIDPATAIRAAARQALQRQGVFTLYQPGFLSPGQLNPLPIAGPFRAALTAITWRVEPGGEPVTVPVGVPDAALLAGDPPRILVEFTVPEEARLLHLTAQLAEGGAIGPVVLPIR</sequence>
<proteinExistence type="predicted"/>
<keyword evidence="4" id="KW-1185">Reference proteome</keyword>
<organism evidence="3 4">
    <name type="scientific">Falsiroseomonas oleicola</name>
    <dbReference type="NCBI Taxonomy" id="2801474"/>
    <lineage>
        <taxon>Bacteria</taxon>
        <taxon>Pseudomonadati</taxon>
        <taxon>Pseudomonadota</taxon>
        <taxon>Alphaproteobacteria</taxon>
        <taxon>Acetobacterales</taxon>
        <taxon>Roseomonadaceae</taxon>
        <taxon>Falsiroseomonas</taxon>
    </lineage>
</organism>
<evidence type="ECO:0000256" key="1">
    <source>
        <dbReference type="SAM" id="Phobius"/>
    </source>
</evidence>
<dbReference type="RefSeq" id="WP_216872995.1">
    <property type="nucleotide sequence ID" value="NZ_JAERQM010000001.1"/>
</dbReference>
<comment type="caution">
    <text evidence="3">The sequence shown here is derived from an EMBL/GenBank/DDBJ whole genome shotgun (WGS) entry which is preliminary data.</text>
</comment>
<keyword evidence="1" id="KW-0812">Transmembrane</keyword>
<gene>
    <name evidence="3" type="ORF">JJQ90_03220</name>
</gene>
<reference evidence="3 4" key="1">
    <citation type="submission" date="2021-01" db="EMBL/GenBank/DDBJ databases">
        <title>Roseomonas sp. nov, a bacterium isolated from an oil production mixture in Yumen Oilfield.</title>
        <authorList>
            <person name="Wu D."/>
        </authorList>
    </citation>
    <scope>NUCLEOTIDE SEQUENCE [LARGE SCALE GENOMIC DNA]</scope>
    <source>
        <strain evidence="3 4">ROY-5-3</strain>
    </source>
</reference>
<feature type="signal peptide" evidence="2">
    <location>
        <begin position="1"/>
        <end position="19"/>
    </location>
</feature>
<dbReference type="EMBL" id="JAERQM010000001">
    <property type="protein sequence ID" value="MBU8542696.1"/>
    <property type="molecule type" value="Genomic_DNA"/>
</dbReference>